<protein>
    <submittedName>
        <fullName evidence="2">Uncharacterized protein</fullName>
    </submittedName>
</protein>
<feature type="region of interest" description="Disordered" evidence="1">
    <location>
        <begin position="29"/>
        <end position="73"/>
    </location>
</feature>
<comment type="caution">
    <text evidence="2">The sequence shown here is derived from an EMBL/GenBank/DDBJ whole genome shotgun (WGS) entry which is preliminary data.</text>
</comment>
<evidence type="ECO:0000256" key="1">
    <source>
        <dbReference type="SAM" id="MobiDB-lite"/>
    </source>
</evidence>
<proteinExistence type="predicted"/>
<accession>A0AAV7QP25</accession>
<gene>
    <name evidence="2" type="ORF">NDU88_007436</name>
</gene>
<evidence type="ECO:0000313" key="2">
    <source>
        <dbReference type="EMBL" id="KAJ1141101.1"/>
    </source>
</evidence>
<name>A0AAV7QP25_PLEWA</name>
<dbReference type="EMBL" id="JANPWB010000010">
    <property type="protein sequence ID" value="KAJ1141101.1"/>
    <property type="molecule type" value="Genomic_DNA"/>
</dbReference>
<dbReference type="Proteomes" id="UP001066276">
    <property type="component" value="Chromosome 6"/>
</dbReference>
<organism evidence="2 3">
    <name type="scientific">Pleurodeles waltl</name>
    <name type="common">Iberian ribbed newt</name>
    <dbReference type="NCBI Taxonomy" id="8319"/>
    <lineage>
        <taxon>Eukaryota</taxon>
        <taxon>Metazoa</taxon>
        <taxon>Chordata</taxon>
        <taxon>Craniata</taxon>
        <taxon>Vertebrata</taxon>
        <taxon>Euteleostomi</taxon>
        <taxon>Amphibia</taxon>
        <taxon>Batrachia</taxon>
        <taxon>Caudata</taxon>
        <taxon>Salamandroidea</taxon>
        <taxon>Salamandridae</taxon>
        <taxon>Pleurodelinae</taxon>
        <taxon>Pleurodeles</taxon>
    </lineage>
</organism>
<sequence>MPPKKASTQKGNGRDPELSQLLRLVLEKLGSEDTSEGIECPEKDGGRVRGSRPKRSHVAPSTAFPPVKRRKNGKAQVPAPIILTLPAAVSLPAQLILPDTSSAHSATPAPHVFSTGSMAPPGMGIEGVLADIRKSLAALAPTVQPRPSPTPPRV</sequence>
<dbReference type="AlphaFoldDB" id="A0AAV7QP25"/>
<keyword evidence="3" id="KW-1185">Reference proteome</keyword>
<reference evidence="2" key="1">
    <citation type="journal article" date="2022" name="bioRxiv">
        <title>Sequencing and chromosome-scale assembly of the giantPleurodeles waltlgenome.</title>
        <authorList>
            <person name="Brown T."/>
            <person name="Elewa A."/>
            <person name="Iarovenko S."/>
            <person name="Subramanian E."/>
            <person name="Araus A.J."/>
            <person name="Petzold A."/>
            <person name="Susuki M."/>
            <person name="Suzuki K.-i.T."/>
            <person name="Hayashi T."/>
            <person name="Toyoda A."/>
            <person name="Oliveira C."/>
            <person name="Osipova E."/>
            <person name="Leigh N.D."/>
            <person name="Simon A."/>
            <person name="Yun M.H."/>
        </authorList>
    </citation>
    <scope>NUCLEOTIDE SEQUENCE</scope>
    <source>
        <strain evidence="2">20211129_DDA</strain>
        <tissue evidence="2">Liver</tissue>
    </source>
</reference>
<evidence type="ECO:0000313" key="3">
    <source>
        <dbReference type="Proteomes" id="UP001066276"/>
    </source>
</evidence>